<keyword evidence="1" id="KW-1133">Transmembrane helix</keyword>
<dbReference type="Proteomes" id="UP000253817">
    <property type="component" value="Unassembled WGS sequence"/>
</dbReference>
<keyword evidence="1" id="KW-0812">Transmembrane</keyword>
<gene>
    <name evidence="2" type="ORF">C1876_04400</name>
    <name evidence="3" type="ORF">DMP09_04835</name>
</gene>
<keyword evidence="1" id="KW-0472">Membrane</keyword>
<dbReference type="EMBL" id="PPTT01000005">
    <property type="protein sequence ID" value="RDB70474.1"/>
    <property type="molecule type" value="Genomic_DNA"/>
</dbReference>
<evidence type="ECO:0000256" key="1">
    <source>
        <dbReference type="SAM" id="Phobius"/>
    </source>
</evidence>
<dbReference type="OrthoDB" id="2237501at2"/>
<feature type="transmembrane region" description="Helical" evidence="1">
    <location>
        <begin position="6"/>
        <end position="22"/>
    </location>
</feature>
<dbReference type="AlphaFoldDB" id="A0A3N0IZQ6"/>
<dbReference type="InterPro" id="IPR019277">
    <property type="entry name" value="DUF2304"/>
</dbReference>
<reference evidence="2 4" key="1">
    <citation type="journal article" date="2018" name="Elife">
        <title>Discovery and characterization of a prevalent human gut bacterial enzyme sufficient for the inactivation of a family of plant toxins.</title>
        <authorList>
            <person name="Koppel N."/>
            <person name="Bisanz J.E."/>
            <person name="Pandelia M.E."/>
            <person name="Turnbaugh P.J."/>
            <person name="Balskus E.P."/>
        </authorList>
    </citation>
    <scope>NUCLEOTIDE SEQUENCE [LARGE SCALE GENOMIC DNA]</scope>
    <source>
        <strain evidence="2 4">DSM 16107</strain>
    </source>
</reference>
<comment type="caution">
    <text evidence="3">The sequence shown here is derived from an EMBL/GenBank/DDBJ whole genome shotgun (WGS) entry which is preliminary data.</text>
</comment>
<evidence type="ECO:0000313" key="4">
    <source>
        <dbReference type="Proteomes" id="UP000253817"/>
    </source>
</evidence>
<evidence type="ECO:0000313" key="3">
    <source>
        <dbReference type="EMBL" id="RNM42461.1"/>
    </source>
</evidence>
<feature type="transmembrane region" description="Helical" evidence="1">
    <location>
        <begin position="34"/>
        <end position="54"/>
    </location>
</feature>
<dbReference type="Pfam" id="PF10066">
    <property type="entry name" value="DUF2304"/>
    <property type="match status" value="1"/>
</dbReference>
<proteinExistence type="predicted"/>
<evidence type="ECO:0000313" key="5">
    <source>
        <dbReference type="Proteomes" id="UP000270112"/>
    </source>
</evidence>
<accession>A0A3N0IZQ6</accession>
<reference evidence="5" key="2">
    <citation type="submission" date="2018-05" db="EMBL/GenBank/DDBJ databases">
        <title>Genome Sequencing of selected type strains of the family Eggerthellaceae.</title>
        <authorList>
            <person name="Danylec N."/>
            <person name="Stoll D.A."/>
            <person name="Doetsch A."/>
            <person name="Huch M."/>
        </authorList>
    </citation>
    <scope>NUCLEOTIDE SEQUENCE [LARGE SCALE GENOMIC DNA]</scope>
    <source>
        <strain evidence="5">DSM 16107</strain>
    </source>
</reference>
<protein>
    <submittedName>
        <fullName evidence="3">DUF2304 domain-containing protein</fullName>
    </submittedName>
</protein>
<feature type="transmembrane region" description="Helical" evidence="1">
    <location>
        <begin position="60"/>
        <end position="84"/>
    </location>
</feature>
<reference evidence="3" key="3">
    <citation type="journal article" date="2019" name="Microbiol. Resour. Announc.">
        <title>Draft Genome Sequences of Type Strains of Gordonibacter faecihominis, Paraeggerthella hongkongensis, Parvibacter caecicola,Slackia equolifaciens, Slackia faecicanis, and Slackia isoflavoniconvertens.</title>
        <authorList>
            <person name="Danylec N."/>
            <person name="Stoll D.A."/>
            <person name="Dotsch A."/>
            <person name="Huch M."/>
        </authorList>
    </citation>
    <scope>NUCLEOTIDE SEQUENCE</scope>
    <source>
        <strain evidence="3">DSM 16107</strain>
    </source>
</reference>
<dbReference type="Proteomes" id="UP000270112">
    <property type="component" value="Unassembled WGS sequence"/>
</dbReference>
<dbReference type="EMBL" id="QICC01000012">
    <property type="protein sequence ID" value="RNM42461.1"/>
    <property type="molecule type" value="Genomic_DNA"/>
</dbReference>
<name>A0A3N0IZQ6_9ACTN</name>
<dbReference type="RefSeq" id="WP_114545502.1">
    <property type="nucleotide sequence ID" value="NZ_CALJMG010000105.1"/>
</dbReference>
<organism evidence="3 5">
    <name type="scientific">Eggerthella sinensis</name>
    <dbReference type="NCBI Taxonomy" id="242230"/>
    <lineage>
        <taxon>Bacteria</taxon>
        <taxon>Bacillati</taxon>
        <taxon>Actinomycetota</taxon>
        <taxon>Coriobacteriia</taxon>
        <taxon>Eggerthellales</taxon>
        <taxon>Eggerthellaceae</taxon>
        <taxon>Eggerthella</taxon>
    </lineage>
</organism>
<sequence>MTLLFQSILIVASLILAVLMLRRVAQTRAKIEDSIFWLALCFLLILLGVFPGIASSLASLIGIYSSTNFIFLFFIFVLIVKLFFTSMRVSKLEMQIQELSQSIALSKAADAKDEQSK</sequence>
<keyword evidence="4" id="KW-1185">Reference proteome</keyword>
<evidence type="ECO:0000313" key="2">
    <source>
        <dbReference type="EMBL" id="RDB70474.1"/>
    </source>
</evidence>